<comment type="similarity">
    <text evidence="2">Belongs to the sulfatase family.</text>
</comment>
<evidence type="ECO:0000313" key="8">
    <source>
        <dbReference type="EMBL" id="TWT55727.1"/>
    </source>
</evidence>
<comment type="cofactor">
    <cofactor evidence="1">
        <name>Ca(2+)</name>
        <dbReference type="ChEBI" id="CHEBI:29108"/>
    </cofactor>
</comment>
<keyword evidence="6" id="KW-0106">Calcium</keyword>
<sequence length="526" mass="60105">MSERLVKDKLRLVLICAFVLPAIASAFAEERRPNVLFVSVDDLNDWIEPLRGHPQAMTPNFTRFAKRSVCFTNANCPSPGCNPSRTAIMTGLAPYTSGVYSNYQDWREAISNHQTIGAYFRQQGYFSSGAGKIFHYHMVDPECWDEYWPSQQQNMPDDALPDFTESRLATADKPTPATMNMPAFDQMYGAFDWSALDIADEEMGDFKSVDYVLGQLNKPRDKPLFLACGIYRPHLPWYVPGKYFDMFPLDEVVLPKRLENDLADVGPRVRDIASRGGGYHQHVVEAGQWKRAVQGYLASIAFADAMFGRLLDGLDESGQRETTIIVLWSDHGWQLGEKQHWRKFALWDNVVRSVLMIHVPKNAPGLPDGSADGQRCHRPVSLQDIYPTLVDLCGLPTNNQIDGHRLTPLLEEPEGRWDHVALTTYDFGEFSVRSERYRYTRYIDGSEELYDHQSDAEEWHNLAGDPNFAQIKNKLAAQIPESPAPLVKTSEKLDPHHIPPFRSRSEYDEWLQHGKDNQYLLNKYWQ</sequence>
<dbReference type="PANTHER" id="PTHR45953">
    <property type="entry name" value="IDURONATE 2-SULFATASE"/>
    <property type="match status" value="1"/>
</dbReference>
<dbReference type="AlphaFoldDB" id="A0A5C5WYG3"/>
<dbReference type="GO" id="GO:0005737">
    <property type="term" value="C:cytoplasm"/>
    <property type="evidence" value="ECO:0007669"/>
    <property type="project" value="TreeGrafter"/>
</dbReference>
<dbReference type="SUPFAM" id="SSF53649">
    <property type="entry name" value="Alkaline phosphatase-like"/>
    <property type="match status" value="1"/>
</dbReference>
<dbReference type="PANTHER" id="PTHR45953:SF1">
    <property type="entry name" value="IDURONATE 2-SULFATASE"/>
    <property type="match status" value="1"/>
</dbReference>
<dbReference type="EMBL" id="SJPK01000022">
    <property type="protein sequence ID" value="TWT55727.1"/>
    <property type="molecule type" value="Genomic_DNA"/>
</dbReference>
<protein>
    <submittedName>
        <fullName evidence="8">Choline-sulfatase</fullName>
        <ecNumber evidence="8">3.1.6.6</ecNumber>
    </submittedName>
</protein>
<gene>
    <name evidence="8" type="primary">betC_11</name>
    <name evidence="8" type="ORF">CA85_48270</name>
</gene>
<evidence type="ECO:0000259" key="7">
    <source>
        <dbReference type="Pfam" id="PF00884"/>
    </source>
</evidence>
<dbReference type="GO" id="GO:0047753">
    <property type="term" value="F:choline-sulfatase activity"/>
    <property type="evidence" value="ECO:0007669"/>
    <property type="project" value="UniProtKB-EC"/>
</dbReference>
<feature type="domain" description="Sulfatase N-terminal" evidence="7">
    <location>
        <begin position="33"/>
        <end position="394"/>
    </location>
</feature>
<keyword evidence="4" id="KW-0732">Signal</keyword>
<dbReference type="GO" id="GO:0046872">
    <property type="term" value="F:metal ion binding"/>
    <property type="evidence" value="ECO:0007669"/>
    <property type="project" value="UniProtKB-KW"/>
</dbReference>
<evidence type="ECO:0000256" key="1">
    <source>
        <dbReference type="ARBA" id="ARBA00001913"/>
    </source>
</evidence>
<evidence type="ECO:0000256" key="3">
    <source>
        <dbReference type="ARBA" id="ARBA00022723"/>
    </source>
</evidence>
<evidence type="ECO:0000256" key="6">
    <source>
        <dbReference type="ARBA" id="ARBA00022837"/>
    </source>
</evidence>
<evidence type="ECO:0000256" key="2">
    <source>
        <dbReference type="ARBA" id="ARBA00008779"/>
    </source>
</evidence>
<keyword evidence="3" id="KW-0479">Metal-binding</keyword>
<dbReference type="InterPro" id="IPR000917">
    <property type="entry name" value="Sulfatase_N"/>
</dbReference>
<dbReference type="InterPro" id="IPR017850">
    <property type="entry name" value="Alkaline_phosphatase_core_sf"/>
</dbReference>
<dbReference type="InterPro" id="IPR035874">
    <property type="entry name" value="IDS"/>
</dbReference>
<organism evidence="8 9">
    <name type="scientific">Allorhodopirellula solitaria</name>
    <dbReference type="NCBI Taxonomy" id="2527987"/>
    <lineage>
        <taxon>Bacteria</taxon>
        <taxon>Pseudomonadati</taxon>
        <taxon>Planctomycetota</taxon>
        <taxon>Planctomycetia</taxon>
        <taxon>Pirellulales</taxon>
        <taxon>Pirellulaceae</taxon>
        <taxon>Allorhodopirellula</taxon>
    </lineage>
</organism>
<accession>A0A5C5WYG3</accession>
<keyword evidence="9" id="KW-1185">Reference proteome</keyword>
<dbReference type="CDD" id="cd16030">
    <property type="entry name" value="iduronate-2-sulfatase"/>
    <property type="match status" value="1"/>
</dbReference>
<name>A0A5C5WYG3_9BACT</name>
<evidence type="ECO:0000256" key="5">
    <source>
        <dbReference type="ARBA" id="ARBA00022801"/>
    </source>
</evidence>
<dbReference type="Gene3D" id="3.40.720.10">
    <property type="entry name" value="Alkaline Phosphatase, subunit A"/>
    <property type="match status" value="1"/>
</dbReference>
<reference evidence="8 9" key="1">
    <citation type="submission" date="2019-02" db="EMBL/GenBank/DDBJ databases">
        <title>Deep-cultivation of Planctomycetes and their phenomic and genomic characterization uncovers novel biology.</title>
        <authorList>
            <person name="Wiegand S."/>
            <person name="Jogler M."/>
            <person name="Boedeker C."/>
            <person name="Pinto D."/>
            <person name="Vollmers J."/>
            <person name="Rivas-Marin E."/>
            <person name="Kohn T."/>
            <person name="Peeters S.H."/>
            <person name="Heuer A."/>
            <person name="Rast P."/>
            <person name="Oberbeckmann S."/>
            <person name="Bunk B."/>
            <person name="Jeske O."/>
            <person name="Meyerdierks A."/>
            <person name="Storesund J.E."/>
            <person name="Kallscheuer N."/>
            <person name="Luecker S."/>
            <person name="Lage O.M."/>
            <person name="Pohl T."/>
            <person name="Merkel B.J."/>
            <person name="Hornburger P."/>
            <person name="Mueller R.-W."/>
            <person name="Bruemmer F."/>
            <person name="Labrenz M."/>
            <person name="Spormann A.M."/>
            <person name="Op Den Camp H."/>
            <person name="Overmann J."/>
            <person name="Amann R."/>
            <person name="Jetten M.S.M."/>
            <person name="Mascher T."/>
            <person name="Medema M.H."/>
            <person name="Devos D.P."/>
            <person name="Kaster A.-K."/>
            <person name="Ovreas L."/>
            <person name="Rohde M."/>
            <person name="Galperin M.Y."/>
            <person name="Jogler C."/>
        </authorList>
    </citation>
    <scope>NUCLEOTIDE SEQUENCE [LARGE SCALE GENOMIC DNA]</scope>
    <source>
        <strain evidence="8 9">CA85</strain>
    </source>
</reference>
<comment type="caution">
    <text evidence="8">The sequence shown here is derived from an EMBL/GenBank/DDBJ whole genome shotgun (WGS) entry which is preliminary data.</text>
</comment>
<dbReference type="EC" id="3.1.6.6" evidence="8"/>
<evidence type="ECO:0000313" key="9">
    <source>
        <dbReference type="Proteomes" id="UP000318053"/>
    </source>
</evidence>
<proteinExistence type="inferred from homology"/>
<dbReference type="Pfam" id="PF00884">
    <property type="entry name" value="Sulfatase"/>
    <property type="match status" value="1"/>
</dbReference>
<dbReference type="Proteomes" id="UP000318053">
    <property type="component" value="Unassembled WGS sequence"/>
</dbReference>
<keyword evidence="5 8" id="KW-0378">Hydrolase</keyword>
<evidence type="ECO:0000256" key="4">
    <source>
        <dbReference type="ARBA" id="ARBA00022729"/>
    </source>
</evidence>
<dbReference type="OrthoDB" id="236884at2"/>
<dbReference type="GO" id="GO:0004423">
    <property type="term" value="F:iduronate-2-sulfatase activity"/>
    <property type="evidence" value="ECO:0007669"/>
    <property type="project" value="InterPro"/>
</dbReference>